<dbReference type="InterPro" id="IPR014748">
    <property type="entry name" value="Enoyl-CoA_hydra_C"/>
</dbReference>
<keyword evidence="2" id="KW-0413">Isomerase</keyword>
<comment type="similarity">
    <text evidence="1">Belongs to the enoyl-CoA hydratase/isomerase family.</text>
</comment>
<dbReference type="RefSeq" id="WP_163730268.1">
    <property type="nucleotide sequence ID" value="NZ_AP022601.1"/>
</dbReference>
<organism evidence="2 3">
    <name type="scientific">Mycobacterium gallinarum</name>
    <dbReference type="NCBI Taxonomy" id="39689"/>
    <lineage>
        <taxon>Bacteria</taxon>
        <taxon>Bacillati</taxon>
        <taxon>Actinomycetota</taxon>
        <taxon>Actinomycetes</taxon>
        <taxon>Mycobacteriales</taxon>
        <taxon>Mycobacteriaceae</taxon>
        <taxon>Mycobacterium</taxon>
    </lineage>
</organism>
<dbReference type="EMBL" id="AP022601">
    <property type="protein sequence ID" value="BBY93306.1"/>
    <property type="molecule type" value="Genomic_DNA"/>
</dbReference>
<dbReference type="Gene3D" id="3.90.226.10">
    <property type="entry name" value="2-enoyl-CoA Hydratase, Chain A, domain 1"/>
    <property type="match status" value="1"/>
</dbReference>
<dbReference type="PANTHER" id="PTHR43459">
    <property type="entry name" value="ENOYL-COA HYDRATASE"/>
    <property type="match status" value="1"/>
</dbReference>
<dbReference type="InterPro" id="IPR029045">
    <property type="entry name" value="ClpP/crotonase-like_dom_sf"/>
</dbReference>
<protein>
    <submittedName>
        <fullName evidence="2">2-(1,2-epoxy-1,2-dihydrophenyl)acetyl-CoA isomerase</fullName>
    </submittedName>
</protein>
<keyword evidence="3" id="KW-1185">Reference proteome</keyword>
<dbReference type="KEGG" id="mgau:MGALJ_29750"/>
<dbReference type="SUPFAM" id="SSF52096">
    <property type="entry name" value="ClpP/crotonase"/>
    <property type="match status" value="1"/>
</dbReference>
<dbReference type="Gene3D" id="1.10.12.10">
    <property type="entry name" value="Lyase 2-enoyl-coa Hydratase, Chain A, domain 2"/>
    <property type="match status" value="1"/>
</dbReference>
<dbReference type="PANTHER" id="PTHR43459:SF1">
    <property type="entry name" value="EG:BACN32G11.4 PROTEIN"/>
    <property type="match status" value="1"/>
</dbReference>
<dbReference type="GO" id="GO:0016853">
    <property type="term" value="F:isomerase activity"/>
    <property type="evidence" value="ECO:0007669"/>
    <property type="project" value="UniProtKB-KW"/>
</dbReference>
<proteinExistence type="inferred from homology"/>
<sequence>MTAIALHRNGSVLRLELNRPEKLNAVDTPTLQALLDGLRDGAVDPTVRVIQLTGAGRAFCAGGDLTGGDTRGAVETANEVVQAIATMPKPVIAGVHGPALGLGCSLALVCDLVVVAESAYFQLAFSKVGLMLDGGASALLPAAIGRARAARIAMTAEKVSASTAFEWGMISHVVSDDAYAAELAVLTTALADGPTQAYAWIKRALLAATLSDLRAVQTVEEQGQRILVTTNDFADGKRAFREQRTARFTGE</sequence>
<dbReference type="AlphaFoldDB" id="A0A9W4B3G6"/>
<dbReference type="Proteomes" id="UP000465785">
    <property type="component" value="Chromosome"/>
</dbReference>
<dbReference type="CDD" id="cd06558">
    <property type="entry name" value="crotonase-like"/>
    <property type="match status" value="1"/>
</dbReference>
<evidence type="ECO:0000256" key="1">
    <source>
        <dbReference type="ARBA" id="ARBA00005254"/>
    </source>
</evidence>
<name>A0A9W4B3G6_9MYCO</name>
<dbReference type="Pfam" id="PF00378">
    <property type="entry name" value="ECH_1"/>
    <property type="match status" value="1"/>
</dbReference>
<accession>A0A9W4B3G6</accession>
<gene>
    <name evidence="2" type="ORF">MGALJ_29750</name>
</gene>
<reference evidence="2 3" key="1">
    <citation type="journal article" date="2019" name="Emerg. Microbes Infect.">
        <title>Comprehensive subspecies identification of 175 nontuberculous mycobacteria species based on 7547 genomic profiles.</title>
        <authorList>
            <person name="Matsumoto Y."/>
            <person name="Kinjo T."/>
            <person name="Motooka D."/>
            <person name="Nabeya D."/>
            <person name="Jung N."/>
            <person name="Uechi K."/>
            <person name="Horii T."/>
            <person name="Iida T."/>
            <person name="Fujita J."/>
            <person name="Nakamura S."/>
        </authorList>
    </citation>
    <scope>NUCLEOTIDE SEQUENCE [LARGE SCALE GENOMIC DNA]</scope>
    <source>
        <strain evidence="2 3">JCM 6399</strain>
    </source>
</reference>
<evidence type="ECO:0000313" key="2">
    <source>
        <dbReference type="EMBL" id="BBY93306.1"/>
    </source>
</evidence>
<evidence type="ECO:0000313" key="3">
    <source>
        <dbReference type="Proteomes" id="UP000465785"/>
    </source>
</evidence>
<dbReference type="InterPro" id="IPR001753">
    <property type="entry name" value="Enoyl-CoA_hydra/iso"/>
</dbReference>